<keyword evidence="3" id="KW-1185">Reference proteome</keyword>
<gene>
    <name evidence="2" type="ORF">J5U18_08775</name>
</gene>
<dbReference type="Pfam" id="PF13004">
    <property type="entry name" value="BACON"/>
    <property type="match status" value="1"/>
</dbReference>
<proteinExistence type="predicted"/>
<organism evidence="2 3">
    <name type="scientific">Rhinopithecimicrobium faecis</name>
    <dbReference type="NCBI Taxonomy" id="2820698"/>
    <lineage>
        <taxon>Bacteria</taxon>
        <taxon>Pseudomonadati</taxon>
        <taxon>Bacteroidota</taxon>
        <taxon>Sphingobacteriia</taxon>
        <taxon>Sphingobacteriales</taxon>
        <taxon>Sphingobacteriaceae</taxon>
        <taxon>Rhinopithecimicrobium</taxon>
    </lineage>
</organism>
<feature type="domain" description="BACON" evidence="1">
    <location>
        <begin position="65"/>
        <end position="121"/>
    </location>
</feature>
<protein>
    <submittedName>
        <fullName evidence="2">BACON domain-containing protein</fullName>
    </submittedName>
</protein>
<dbReference type="Proteomes" id="UP000679691">
    <property type="component" value="Unassembled WGS sequence"/>
</dbReference>
<dbReference type="EMBL" id="JAGKSB010000008">
    <property type="protein sequence ID" value="MBP3943653.1"/>
    <property type="molecule type" value="Genomic_DNA"/>
</dbReference>
<dbReference type="InterPro" id="IPR013783">
    <property type="entry name" value="Ig-like_fold"/>
</dbReference>
<evidence type="ECO:0000259" key="1">
    <source>
        <dbReference type="Pfam" id="PF13004"/>
    </source>
</evidence>
<sequence length="124" mass="13836">MKTKTFKIYSFFFLLSILVLSSCKKENLPVKPVAGTFEISHTFPATISNTQNLFELKILGSTNGWWVTATEGASWIVISRKYGSASHTQNITIQANMTGVARNGWIKVKSTSGEETIINFKQEK</sequence>
<comment type="caution">
    <text evidence="2">The sequence shown here is derived from an EMBL/GenBank/DDBJ whole genome shotgun (WGS) entry which is preliminary data.</text>
</comment>
<evidence type="ECO:0000313" key="2">
    <source>
        <dbReference type="EMBL" id="MBP3943653.1"/>
    </source>
</evidence>
<name>A0A8T4HB46_9SPHI</name>
<dbReference type="AlphaFoldDB" id="A0A8T4HB46"/>
<dbReference type="PROSITE" id="PS51257">
    <property type="entry name" value="PROKAR_LIPOPROTEIN"/>
    <property type="match status" value="1"/>
</dbReference>
<evidence type="ECO:0000313" key="3">
    <source>
        <dbReference type="Proteomes" id="UP000679691"/>
    </source>
</evidence>
<dbReference type="Gene3D" id="2.60.40.10">
    <property type="entry name" value="Immunoglobulins"/>
    <property type="match status" value="1"/>
</dbReference>
<accession>A0A8T4HB46</accession>
<dbReference type="RefSeq" id="WP_353547153.1">
    <property type="nucleotide sequence ID" value="NZ_JAGKSB010000008.1"/>
</dbReference>
<reference evidence="2" key="1">
    <citation type="submission" date="2021-03" db="EMBL/GenBank/DDBJ databases">
        <authorList>
            <person name="Lu T."/>
            <person name="Wang Q."/>
            <person name="Han X."/>
        </authorList>
    </citation>
    <scope>NUCLEOTIDE SEQUENCE</scope>
    <source>
        <strain evidence="2">WQ 2009</strain>
    </source>
</reference>
<dbReference type="InterPro" id="IPR024361">
    <property type="entry name" value="BACON"/>
</dbReference>